<protein>
    <submittedName>
        <fullName evidence="1">Uncharacterized protein</fullName>
    </submittedName>
</protein>
<proteinExistence type="predicted"/>
<reference evidence="1 2" key="1">
    <citation type="journal article" date="2016" name="Mol. Biol. Evol.">
        <title>Comparative Genomics of Early-Diverging Mushroom-Forming Fungi Provides Insights into the Origins of Lignocellulose Decay Capabilities.</title>
        <authorList>
            <person name="Nagy L.G."/>
            <person name="Riley R."/>
            <person name="Tritt A."/>
            <person name="Adam C."/>
            <person name="Daum C."/>
            <person name="Floudas D."/>
            <person name="Sun H."/>
            <person name="Yadav J.S."/>
            <person name="Pangilinan J."/>
            <person name="Larsson K.H."/>
            <person name="Matsuura K."/>
            <person name="Barry K."/>
            <person name="Labutti K."/>
            <person name="Kuo R."/>
            <person name="Ohm R.A."/>
            <person name="Bhattacharya S.S."/>
            <person name="Shirouzu T."/>
            <person name="Yoshinaga Y."/>
            <person name="Martin F.M."/>
            <person name="Grigoriev I.V."/>
            <person name="Hibbett D.S."/>
        </authorList>
    </citation>
    <scope>NUCLEOTIDE SEQUENCE [LARGE SCALE GENOMIC DNA]</scope>
    <source>
        <strain evidence="1 2">93-53</strain>
    </source>
</reference>
<name>A0A165CK09_9APHY</name>
<sequence>MVLVPLAHEVSLGLDPFRTSAPVEGIGGCLLIAPYETTCAPSPSRASSVPGRSSTVDAAATQVNEGLVIELAVREEQGARVLLRRKSDSGEIDGPSDVEFYVENAHLNENRLLAKLEELFSTTLGPTVTANSGSLRLPSSEIRALLTSVTEHSSGSLHAETIATHVLQLLLVRWQSEEDSLKGLVDLPADTNGEDLAIGGKCGEDGASSITHSNYERVIQKRLENMDAAISDLDCAVYDITQSMNEHEEEVDGRHHAVRRHLNGFERNLARQQADIDSMSNASEVLGERVGAKEECNDDPSDESAMERLDHLIRQARLQLGDCTGCLYPSSVPSSSSRLLKDQATVINMAQLTDLIEQYVTIGRNLELLAGNFIDRAVGTREFDATSTLLLTNISPGDQEGEESARIVQHSPVVHPVTSHEAAQADASRARGDWDAHADKRDHEVIHDSIRNEGIVKDSLAVYRLVSKKCYQVIFMALNIQGPKNCYVNIARSRGIAGSTWVLGHRTYRECCAPISPMHSYPTSVWGIGVVRPLLRGSAGRDVGRVQVGRGEAF</sequence>
<evidence type="ECO:0000313" key="2">
    <source>
        <dbReference type="Proteomes" id="UP000076871"/>
    </source>
</evidence>
<dbReference type="InParanoid" id="A0A165CK09"/>
<accession>A0A165CK09</accession>
<dbReference type="RefSeq" id="XP_040760690.1">
    <property type="nucleotide sequence ID" value="XM_040907263.1"/>
</dbReference>
<dbReference type="GeneID" id="63824292"/>
<keyword evidence="2" id="KW-1185">Reference proteome</keyword>
<gene>
    <name evidence="1" type="ORF">LAESUDRAFT_716531</name>
</gene>
<organism evidence="1 2">
    <name type="scientific">Laetiporus sulphureus 93-53</name>
    <dbReference type="NCBI Taxonomy" id="1314785"/>
    <lineage>
        <taxon>Eukaryota</taxon>
        <taxon>Fungi</taxon>
        <taxon>Dikarya</taxon>
        <taxon>Basidiomycota</taxon>
        <taxon>Agaricomycotina</taxon>
        <taxon>Agaricomycetes</taxon>
        <taxon>Polyporales</taxon>
        <taxon>Laetiporus</taxon>
    </lineage>
</organism>
<dbReference type="AlphaFoldDB" id="A0A165CK09"/>
<dbReference type="Proteomes" id="UP000076871">
    <property type="component" value="Unassembled WGS sequence"/>
</dbReference>
<evidence type="ECO:0000313" key="1">
    <source>
        <dbReference type="EMBL" id="KZT02950.1"/>
    </source>
</evidence>
<dbReference type="EMBL" id="KV427648">
    <property type="protein sequence ID" value="KZT02950.1"/>
    <property type="molecule type" value="Genomic_DNA"/>
</dbReference>